<reference evidence="5 6" key="1">
    <citation type="journal article" date="2018" name="Genome Biol. Evol.">
        <title>Multiple Roots of Fruiting Body Formation in Amoebozoa.</title>
        <authorList>
            <person name="Hillmann F."/>
            <person name="Forbes G."/>
            <person name="Novohradska S."/>
            <person name="Ferling I."/>
            <person name="Riege K."/>
            <person name="Groth M."/>
            <person name="Westermann M."/>
            <person name="Marz M."/>
            <person name="Spaller T."/>
            <person name="Winckler T."/>
            <person name="Schaap P."/>
            <person name="Glockner G."/>
        </authorList>
    </citation>
    <scope>NUCLEOTIDE SEQUENCE [LARGE SCALE GENOMIC DNA]</scope>
    <source>
        <strain evidence="5 6">Jena</strain>
    </source>
</reference>
<feature type="compositionally biased region" description="Basic and acidic residues" evidence="3">
    <location>
        <begin position="664"/>
        <end position="689"/>
    </location>
</feature>
<dbReference type="InterPro" id="IPR008937">
    <property type="entry name" value="Ras-like_GEF"/>
</dbReference>
<feature type="region of interest" description="Disordered" evidence="3">
    <location>
        <begin position="611"/>
        <end position="690"/>
    </location>
</feature>
<name>A0A2P6NYG8_9EUKA</name>
<gene>
    <name evidence="5" type="ORF">PROFUN_02250</name>
</gene>
<dbReference type="Pfam" id="PF00617">
    <property type="entry name" value="RasGEF"/>
    <property type="match status" value="1"/>
</dbReference>
<dbReference type="InterPro" id="IPR001895">
    <property type="entry name" value="RASGEF_cat_dom"/>
</dbReference>
<protein>
    <recommendedName>
        <fullName evidence="4">Ras-GEF domain-containing protein</fullName>
    </recommendedName>
</protein>
<dbReference type="GO" id="GO:0007264">
    <property type="term" value="P:small GTPase-mediated signal transduction"/>
    <property type="evidence" value="ECO:0007669"/>
    <property type="project" value="InterPro"/>
</dbReference>
<dbReference type="STRING" id="1890364.A0A2P6NYG8"/>
<dbReference type="SMART" id="SM00147">
    <property type="entry name" value="RasGEF"/>
    <property type="match status" value="1"/>
</dbReference>
<dbReference type="InterPro" id="IPR004096">
    <property type="entry name" value="V4R"/>
</dbReference>
<dbReference type="InParanoid" id="A0A2P6NYG8"/>
<dbReference type="OrthoDB" id="21144at2759"/>
<evidence type="ECO:0000256" key="3">
    <source>
        <dbReference type="SAM" id="MobiDB-lite"/>
    </source>
</evidence>
<comment type="caution">
    <text evidence="5">The sequence shown here is derived from an EMBL/GenBank/DDBJ whole genome shotgun (WGS) entry which is preliminary data.</text>
</comment>
<dbReference type="SUPFAM" id="SSF48366">
    <property type="entry name" value="Ras GEF"/>
    <property type="match status" value="1"/>
</dbReference>
<dbReference type="InterPro" id="IPR023578">
    <property type="entry name" value="Ras_GEF_dom_sf"/>
</dbReference>
<dbReference type="InterPro" id="IPR036964">
    <property type="entry name" value="RASGEF_cat_dom_sf"/>
</dbReference>
<proteinExistence type="predicted"/>
<evidence type="ECO:0000256" key="1">
    <source>
        <dbReference type="ARBA" id="ARBA00022658"/>
    </source>
</evidence>
<accession>A0A2P6NYG8</accession>
<dbReference type="PANTHER" id="PTHR23113">
    <property type="entry name" value="GUANINE NUCLEOTIDE EXCHANGE FACTOR"/>
    <property type="match status" value="1"/>
</dbReference>
<dbReference type="Proteomes" id="UP000241769">
    <property type="component" value="Unassembled WGS sequence"/>
</dbReference>
<evidence type="ECO:0000259" key="4">
    <source>
        <dbReference type="PROSITE" id="PS50009"/>
    </source>
</evidence>
<dbReference type="PROSITE" id="PS50009">
    <property type="entry name" value="RASGEF_CAT"/>
    <property type="match status" value="1"/>
</dbReference>
<evidence type="ECO:0000313" key="5">
    <source>
        <dbReference type="EMBL" id="PRP88972.1"/>
    </source>
</evidence>
<dbReference type="Gene3D" id="2.60.120.590">
    <property type="entry name" value="Alpha-ketoglutarate-dependent dioxygenase AlkB-like"/>
    <property type="match status" value="1"/>
</dbReference>
<dbReference type="SMART" id="SM00989">
    <property type="entry name" value="V4R"/>
    <property type="match status" value="2"/>
</dbReference>
<dbReference type="InterPro" id="IPR037151">
    <property type="entry name" value="AlkB-like_sf"/>
</dbReference>
<sequence>MLHSIRPVFYNTTISRRPTPRGLFRPHSSIPFTALRGHSPAHIESTIDLPKGLDINPSFLTQAEHDDMVEEILDLFDGGGQIKSNPVFSRRMTNVYPASKIADKLPQTKKIIDRVFLEENLHSQAPDAVQINEYEEDGGCPMHTDAGSIGSVIAMFSFLSPCVMDFGLKDKKTEGTPPIRVLLEPRSLLPSKTHEFNGKKIEKGHSRILNRAPVCEIRGALSLKVLRSLKNCTPDRLLTLWEGLEAETKQRKDTQQRNSVLSFFLIWMSLFWFTDFSSKTRKRLIDRFQGFHNRNEFNLLLIRLYRNRERKPVVVSQTLEGRLRTELQGKNTITITEKKSEHDSITPGGSMSNYDTIQSNHSTPSQAEPTALSDFFRYTPREIASSLAIQFDQCFLQLEPVDFLNRIGWGVKKEDKSSALHDMVTLFNKTSGWVVTEILRQKDPVIQSGMVDKFLQIAKKSESLGNFDCALALLSGLNNFGVQRLRQLWDNLSDRSHAIFASLEELFSPVNNFRLYHDAVQQRKPPSIPYVGLIMRDFTFIVEGDAASRDHGLPAGRSMWLKWSWVTTLQKEFYRLPVPAALVDFMKNVQVIENDEDIHILSMQLANRSRDDISRHDSMSSASTMPTVHTEESFPNMDVRVRSSISSRSSQLSPAEHHVRKNKAQFERQKSEKKYEDKMEKKNGDDPSKKPLRHLRLVTVNRAISGPWVSVEKTMDTIYDMTQRSTDKGSLLLAQTRHILIRSGSISVDLWSAFSSLFPDQILTRSRADKGVQRLALEIGTAVGKGDATWFSRKFLQQLEQPDGLHFLAAASIQSALLGWGRWRISSVSSTLDQNHFRINYRLINSFESQSWSIANTSNVCQMSAGYASGWISTALGTYLRFPVSVVEITCKTSGSKHCTFVGCPTQLVEQVTKECAQVESVDMETIHAPSQLGDLTAPPHTPNRRDTISMHNSLFSSIGRLKGLRLRSPTLSAEEILISPEQLEERSSRYRVSMYGGLYSEPTTPSISFESRPDIRHIFIRAESFSSGLFSHLISKFGTEDTGITGAAHFIYQFGRMCAVGDLKYYNEEISWNSPQERMYFLSQVLLESGWGKLKISQVTTKLSKTLGTLQTTGRMVITRNAEATAWQGCRVRLSSAATDTPLCLYTSGYIAGWLSESFSTSIAVVEVECSACRAKTSEEERCEFVFAPAGKITEETKKAAVELGQPGIHHLLGIAVQAPSAHLFESALGL</sequence>
<dbReference type="GO" id="GO:0005085">
    <property type="term" value="F:guanyl-nucleotide exchange factor activity"/>
    <property type="evidence" value="ECO:0007669"/>
    <property type="project" value="UniProtKB-KW"/>
</dbReference>
<dbReference type="Gene3D" id="3.30.1380.20">
    <property type="entry name" value="Trafficking protein particle complex subunit 3"/>
    <property type="match status" value="2"/>
</dbReference>
<evidence type="ECO:0000256" key="2">
    <source>
        <dbReference type="PROSITE-ProRule" id="PRU00168"/>
    </source>
</evidence>
<dbReference type="AlphaFoldDB" id="A0A2P6NYG8"/>
<dbReference type="SUPFAM" id="SSF51197">
    <property type="entry name" value="Clavaminate synthase-like"/>
    <property type="match status" value="1"/>
</dbReference>
<dbReference type="PANTHER" id="PTHR23113:SF99">
    <property type="entry name" value="RASGEF DOMAIN-CONTAINING PROTEIN"/>
    <property type="match status" value="1"/>
</dbReference>
<keyword evidence="6" id="KW-1185">Reference proteome</keyword>
<dbReference type="Gene3D" id="1.10.840.10">
    <property type="entry name" value="Ras guanine-nucleotide exchange factors catalytic domain"/>
    <property type="match status" value="1"/>
</dbReference>
<keyword evidence="1 2" id="KW-0344">Guanine-nucleotide releasing factor</keyword>
<dbReference type="EMBL" id="MDYQ01000006">
    <property type="protein sequence ID" value="PRP88972.1"/>
    <property type="molecule type" value="Genomic_DNA"/>
</dbReference>
<dbReference type="SUPFAM" id="SSF111126">
    <property type="entry name" value="Ligand-binding domain in the NO signalling and Golgi transport"/>
    <property type="match status" value="2"/>
</dbReference>
<feature type="domain" description="Ras-GEF" evidence="4">
    <location>
        <begin position="379"/>
        <end position="623"/>
    </location>
</feature>
<evidence type="ECO:0000313" key="6">
    <source>
        <dbReference type="Proteomes" id="UP000241769"/>
    </source>
</evidence>
<dbReference type="InterPro" id="IPR024096">
    <property type="entry name" value="NO_sig/Golgi_transp_ligand-bd"/>
</dbReference>
<organism evidence="5 6">
    <name type="scientific">Planoprotostelium fungivorum</name>
    <dbReference type="NCBI Taxonomy" id="1890364"/>
    <lineage>
        <taxon>Eukaryota</taxon>
        <taxon>Amoebozoa</taxon>
        <taxon>Evosea</taxon>
        <taxon>Variosea</taxon>
        <taxon>Cavosteliida</taxon>
        <taxon>Cavosteliaceae</taxon>
        <taxon>Planoprotostelium</taxon>
    </lineage>
</organism>